<sequence>MTKEKIIANRSELIKALGRVNELCRRLEEAGMVMDNDLQAIIDDSELCTRFVNLLQANKSKSSPKSPIVSDILFKVAKGIEALEKEGLTFNDLQIPIDNPEKRKELIKLLQKRHKSTPSEKKFIKKTKEIKMDNIGVLEEHSLWYKYKSQVWLEKSKQNILVHNIMRMIRGIHNIRELHYYSAPITSGMVLYKLRLEKPEEDIGKLISLAIPINQQKSYKRFMEYCRKLNYPSIFPPSLTPINIEMEQTHFQALWLSVIAEKCTDHPLDTGWEFSNGGCEEFVHSWQLKLGLPRHPNLLFFNTKEDEELSRIRMRNIKTYDHKGNYISLNEGYKKMEKSLSWIHENGFESPKIENCLHLLEWTGNMIEKGFYQ</sequence>
<reference evidence="1 2" key="1">
    <citation type="journal article" date="2016" name="Nat. Commun.">
        <title>Thousands of microbial genomes shed light on interconnected biogeochemical processes in an aquifer system.</title>
        <authorList>
            <person name="Anantharaman K."/>
            <person name="Brown C.T."/>
            <person name="Hug L.A."/>
            <person name="Sharon I."/>
            <person name="Castelle C.J."/>
            <person name="Probst A.J."/>
            <person name="Thomas B.C."/>
            <person name="Singh A."/>
            <person name="Wilkins M.J."/>
            <person name="Karaoz U."/>
            <person name="Brodie E.L."/>
            <person name="Williams K.H."/>
            <person name="Hubbard S.S."/>
            <person name="Banfield J.F."/>
        </authorList>
    </citation>
    <scope>NUCLEOTIDE SEQUENCE [LARGE SCALE GENOMIC DNA]</scope>
</reference>
<evidence type="ECO:0000313" key="2">
    <source>
        <dbReference type="Proteomes" id="UP000177579"/>
    </source>
</evidence>
<protein>
    <submittedName>
        <fullName evidence="1">Uncharacterized protein</fullName>
    </submittedName>
</protein>
<dbReference type="EMBL" id="MFGO01000036">
    <property type="protein sequence ID" value="OGF40103.1"/>
    <property type="molecule type" value="Genomic_DNA"/>
</dbReference>
<dbReference type="Proteomes" id="UP000177579">
    <property type="component" value="Unassembled WGS sequence"/>
</dbReference>
<comment type="caution">
    <text evidence="1">The sequence shown here is derived from an EMBL/GenBank/DDBJ whole genome shotgun (WGS) entry which is preliminary data.</text>
</comment>
<gene>
    <name evidence="1" type="ORF">A2531_05060</name>
</gene>
<dbReference type="AlphaFoldDB" id="A0A1F5TME6"/>
<name>A0A1F5TME6_9BACT</name>
<proteinExistence type="predicted"/>
<organism evidence="1 2">
    <name type="scientific">Candidatus Falkowbacteria bacterium RIFOXYD2_FULL_34_120</name>
    <dbReference type="NCBI Taxonomy" id="1798007"/>
    <lineage>
        <taxon>Bacteria</taxon>
        <taxon>Candidatus Falkowiibacteriota</taxon>
    </lineage>
</organism>
<evidence type="ECO:0000313" key="1">
    <source>
        <dbReference type="EMBL" id="OGF40103.1"/>
    </source>
</evidence>
<accession>A0A1F5TME6</accession>